<dbReference type="Pfam" id="PF00005">
    <property type="entry name" value="ABC_tran"/>
    <property type="match status" value="1"/>
</dbReference>
<proteinExistence type="inferred from homology"/>
<feature type="region of interest" description="Disordered" evidence="5">
    <location>
        <begin position="224"/>
        <end position="259"/>
    </location>
</feature>
<dbReference type="GO" id="GO:0016887">
    <property type="term" value="F:ATP hydrolysis activity"/>
    <property type="evidence" value="ECO:0007669"/>
    <property type="project" value="InterPro"/>
</dbReference>
<dbReference type="AlphaFoldDB" id="A0A9D2BDJ3"/>
<dbReference type="CDD" id="cd03255">
    <property type="entry name" value="ABC_MJ0796_LolCDE_FtsE"/>
    <property type="match status" value="1"/>
</dbReference>
<dbReference type="Proteomes" id="UP000886805">
    <property type="component" value="Unassembled WGS sequence"/>
</dbReference>
<evidence type="ECO:0000313" key="8">
    <source>
        <dbReference type="Proteomes" id="UP000886805"/>
    </source>
</evidence>
<dbReference type="PROSITE" id="PS50893">
    <property type="entry name" value="ABC_TRANSPORTER_2"/>
    <property type="match status" value="1"/>
</dbReference>
<dbReference type="InterPro" id="IPR003593">
    <property type="entry name" value="AAA+_ATPase"/>
</dbReference>
<evidence type="ECO:0000256" key="2">
    <source>
        <dbReference type="ARBA" id="ARBA00022448"/>
    </source>
</evidence>
<evidence type="ECO:0000256" key="5">
    <source>
        <dbReference type="SAM" id="MobiDB-lite"/>
    </source>
</evidence>
<dbReference type="InterPro" id="IPR017911">
    <property type="entry name" value="MacB-like_ATP-bd"/>
</dbReference>
<evidence type="ECO:0000313" key="7">
    <source>
        <dbReference type="EMBL" id="HIX72550.1"/>
    </source>
</evidence>
<dbReference type="InterPro" id="IPR003439">
    <property type="entry name" value="ABC_transporter-like_ATP-bd"/>
</dbReference>
<dbReference type="SMART" id="SM00382">
    <property type="entry name" value="AAA"/>
    <property type="match status" value="1"/>
</dbReference>
<keyword evidence="2" id="KW-0813">Transport</keyword>
<dbReference type="PROSITE" id="PS00211">
    <property type="entry name" value="ABC_TRANSPORTER_1"/>
    <property type="match status" value="1"/>
</dbReference>
<comment type="caution">
    <text evidence="7">The sequence shown here is derived from an EMBL/GenBank/DDBJ whole genome shotgun (WGS) entry which is preliminary data.</text>
</comment>
<gene>
    <name evidence="7" type="ORF">H9849_05965</name>
</gene>
<comment type="similarity">
    <text evidence="1">Belongs to the ABC transporter superfamily.</text>
</comment>
<evidence type="ECO:0000259" key="6">
    <source>
        <dbReference type="PROSITE" id="PS50893"/>
    </source>
</evidence>
<accession>A0A9D2BDJ3</accession>
<evidence type="ECO:0000256" key="4">
    <source>
        <dbReference type="ARBA" id="ARBA00022840"/>
    </source>
</evidence>
<reference evidence="7" key="2">
    <citation type="submission" date="2021-04" db="EMBL/GenBank/DDBJ databases">
        <authorList>
            <person name="Gilroy R."/>
        </authorList>
    </citation>
    <scope>NUCLEOTIDE SEQUENCE</scope>
    <source>
        <strain evidence="7">ChiSxjej3B15-1167</strain>
    </source>
</reference>
<keyword evidence="3" id="KW-0547">Nucleotide-binding</keyword>
<keyword evidence="4 7" id="KW-0067">ATP-binding</keyword>
<dbReference type="GO" id="GO:0098796">
    <property type="term" value="C:membrane protein complex"/>
    <property type="evidence" value="ECO:0007669"/>
    <property type="project" value="UniProtKB-ARBA"/>
</dbReference>
<dbReference type="FunFam" id="3.40.50.300:FF:000032">
    <property type="entry name" value="Export ABC transporter ATP-binding protein"/>
    <property type="match status" value="1"/>
</dbReference>
<protein>
    <submittedName>
        <fullName evidence="7">ABC transporter ATP-binding protein</fullName>
    </submittedName>
</protein>
<dbReference type="EMBL" id="DXEQ01000172">
    <property type="protein sequence ID" value="HIX72550.1"/>
    <property type="molecule type" value="Genomic_DNA"/>
</dbReference>
<sequence>MKRVIVRTQKLKKNYETGTQTVKAMDGVNFEVAEREFVSIIGKSGSGKSTLLHMIGGLDTPTGGSVIVDGIDLASLNAEQLALFRRRKVGFIFQQYNLISDLNVYDNITFPLELDGAPVDKDYIRELLRTLHIEDKQEMLPSMLSGGEQQRVAIIRALATRPAIILADEPTGNLDTAASHDVIGLLKVLSRQYQQTVIVITHDNDIAQMADRIVRIADGKIVGGKPDGEVPGSGTTVGGRNVNEPDGTITEERDSHVGK</sequence>
<dbReference type="SUPFAM" id="SSF52540">
    <property type="entry name" value="P-loop containing nucleoside triphosphate hydrolases"/>
    <property type="match status" value="1"/>
</dbReference>
<evidence type="ECO:0000256" key="3">
    <source>
        <dbReference type="ARBA" id="ARBA00022741"/>
    </source>
</evidence>
<feature type="domain" description="ABC transporter" evidence="6">
    <location>
        <begin position="6"/>
        <end position="243"/>
    </location>
</feature>
<name>A0A9D2BDJ3_9FIRM</name>
<dbReference type="InterPro" id="IPR017871">
    <property type="entry name" value="ABC_transporter-like_CS"/>
</dbReference>
<dbReference type="Gene3D" id="3.40.50.300">
    <property type="entry name" value="P-loop containing nucleotide triphosphate hydrolases"/>
    <property type="match status" value="1"/>
</dbReference>
<evidence type="ECO:0000256" key="1">
    <source>
        <dbReference type="ARBA" id="ARBA00005417"/>
    </source>
</evidence>
<dbReference type="PANTHER" id="PTHR42798:SF6">
    <property type="entry name" value="CELL DIVISION ATP-BINDING PROTEIN FTSE"/>
    <property type="match status" value="1"/>
</dbReference>
<dbReference type="InterPro" id="IPR027417">
    <property type="entry name" value="P-loop_NTPase"/>
</dbReference>
<organism evidence="7 8">
    <name type="scientific">Candidatus Anaerobutyricum stercoripullorum</name>
    <dbReference type="NCBI Taxonomy" id="2838456"/>
    <lineage>
        <taxon>Bacteria</taxon>
        <taxon>Bacillati</taxon>
        <taxon>Bacillota</taxon>
        <taxon>Clostridia</taxon>
        <taxon>Lachnospirales</taxon>
        <taxon>Lachnospiraceae</taxon>
        <taxon>Anaerobutyricum</taxon>
    </lineage>
</organism>
<dbReference type="PANTHER" id="PTHR42798">
    <property type="entry name" value="LIPOPROTEIN-RELEASING SYSTEM ATP-BINDING PROTEIN LOLD"/>
    <property type="match status" value="1"/>
</dbReference>
<dbReference type="GO" id="GO:0022857">
    <property type="term" value="F:transmembrane transporter activity"/>
    <property type="evidence" value="ECO:0007669"/>
    <property type="project" value="UniProtKB-ARBA"/>
</dbReference>
<dbReference type="GO" id="GO:0005524">
    <property type="term" value="F:ATP binding"/>
    <property type="evidence" value="ECO:0007669"/>
    <property type="project" value="UniProtKB-KW"/>
</dbReference>
<reference evidence="7" key="1">
    <citation type="journal article" date="2021" name="PeerJ">
        <title>Extensive microbial diversity within the chicken gut microbiome revealed by metagenomics and culture.</title>
        <authorList>
            <person name="Gilroy R."/>
            <person name="Ravi A."/>
            <person name="Getino M."/>
            <person name="Pursley I."/>
            <person name="Horton D.L."/>
            <person name="Alikhan N.F."/>
            <person name="Baker D."/>
            <person name="Gharbi K."/>
            <person name="Hall N."/>
            <person name="Watson M."/>
            <person name="Adriaenssens E.M."/>
            <person name="Foster-Nyarko E."/>
            <person name="Jarju S."/>
            <person name="Secka A."/>
            <person name="Antonio M."/>
            <person name="Oren A."/>
            <person name="Chaudhuri R.R."/>
            <person name="La Ragione R."/>
            <person name="Hildebrand F."/>
            <person name="Pallen M.J."/>
        </authorList>
    </citation>
    <scope>NUCLEOTIDE SEQUENCE</scope>
    <source>
        <strain evidence="7">ChiSxjej3B15-1167</strain>
    </source>
</reference>
<feature type="compositionally biased region" description="Basic and acidic residues" evidence="5">
    <location>
        <begin position="250"/>
        <end position="259"/>
    </location>
</feature>